<keyword evidence="3" id="KW-1185">Reference proteome</keyword>
<reference evidence="2" key="1">
    <citation type="submission" date="2020-12" db="EMBL/GenBank/DDBJ databases">
        <title>Geomonas sp. Red875, isolated from river sediment.</title>
        <authorList>
            <person name="Xu Z."/>
            <person name="Zhang Z."/>
            <person name="Masuda Y."/>
            <person name="Itoh H."/>
            <person name="Senoo K."/>
        </authorList>
    </citation>
    <scope>NUCLEOTIDE SEQUENCE</scope>
    <source>
        <strain evidence="2">Red875</strain>
    </source>
</reference>
<accession>A0A8J7JCB0</accession>
<dbReference type="RefSeq" id="WP_199383241.1">
    <property type="nucleotide sequence ID" value="NZ_JAEMHM010000005.1"/>
</dbReference>
<organism evidence="2 3">
    <name type="scientific">Geomesophilobacter sediminis</name>
    <dbReference type="NCBI Taxonomy" id="2798584"/>
    <lineage>
        <taxon>Bacteria</taxon>
        <taxon>Pseudomonadati</taxon>
        <taxon>Thermodesulfobacteriota</taxon>
        <taxon>Desulfuromonadia</taxon>
        <taxon>Geobacterales</taxon>
        <taxon>Geobacteraceae</taxon>
        <taxon>Geomesophilobacter</taxon>
    </lineage>
</organism>
<evidence type="ECO:0000313" key="3">
    <source>
        <dbReference type="Proteomes" id="UP000636888"/>
    </source>
</evidence>
<proteinExistence type="predicted"/>
<dbReference type="AlphaFoldDB" id="A0A8J7JCB0"/>
<protein>
    <submittedName>
        <fullName evidence="2">Uncharacterized protein</fullName>
    </submittedName>
</protein>
<keyword evidence="1" id="KW-0472">Membrane</keyword>
<comment type="caution">
    <text evidence="2">The sequence shown here is derived from an EMBL/GenBank/DDBJ whole genome shotgun (WGS) entry which is preliminary data.</text>
</comment>
<feature type="transmembrane region" description="Helical" evidence="1">
    <location>
        <begin position="20"/>
        <end position="42"/>
    </location>
</feature>
<sequence length="259" mass="28219">MKSLPTNTSPRRSEVMLTILVKSALYAVITFAAFTISGCMLFNPVKRMPLDEVSLKKPMPRVGEKVVVLFEDVVAGKPLNETVWDNAVGPFWDPEEAQQIGLTVSYRIDPVYMSTGASAATTATGARWVVPFGPLISTMMKSALDQYFLAGVVCYSDGCAKDAISTGRAGRMIKVKSGFKVWTPSPTSLSLNYSSDLSFSVYSSSTLVTLSSGKSSLIKRDMKLNPIISYSAINEMRKYSKEFAESVVADVLSKAFPTR</sequence>
<gene>
    <name evidence="2" type="ORF">JFN93_06685</name>
</gene>
<dbReference type="Proteomes" id="UP000636888">
    <property type="component" value="Unassembled WGS sequence"/>
</dbReference>
<name>A0A8J7JCB0_9BACT</name>
<keyword evidence="1" id="KW-1133">Transmembrane helix</keyword>
<evidence type="ECO:0000313" key="2">
    <source>
        <dbReference type="EMBL" id="MBJ6724388.1"/>
    </source>
</evidence>
<evidence type="ECO:0000256" key="1">
    <source>
        <dbReference type="SAM" id="Phobius"/>
    </source>
</evidence>
<keyword evidence="1" id="KW-0812">Transmembrane</keyword>
<dbReference type="EMBL" id="JAEMHM010000005">
    <property type="protein sequence ID" value="MBJ6724388.1"/>
    <property type="molecule type" value="Genomic_DNA"/>
</dbReference>